<dbReference type="OrthoDB" id="4188863at2759"/>
<dbReference type="AlphaFoldDB" id="A0A1J9P1E0"/>
<proteinExistence type="predicted"/>
<evidence type="ECO:0000313" key="2">
    <source>
        <dbReference type="Proteomes" id="UP000242791"/>
    </source>
</evidence>
<protein>
    <submittedName>
        <fullName evidence="1">Uncharacterized protein</fullName>
    </submittedName>
</protein>
<name>A0A1J9P1E0_9EURO</name>
<reference evidence="1 2" key="1">
    <citation type="submission" date="2015-08" db="EMBL/GenBank/DDBJ databases">
        <title>Emmonsia species relationships and genome sequence.</title>
        <authorList>
            <person name="Cuomo C.A."/>
            <person name="Schwartz I.S."/>
            <person name="Kenyon C."/>
            <person name="De Hoog G.S."/>
            <person name="Govender N.P."/>
            <person name="Botha A."/>
            <person name="Moreno L."/>
            <person name="De Vries M."/>
            <person name="Munoz J.F."/>
            <person name="Stielow J.B."/>
        </authorList>
    </citation>
    <scope>NUCLEOTIDE SEQUENCE [LARGE SCALE GENOMIC DNA]</scope>
    <source>
        <strain evidence="1 2">EI222</strain>
    </source>
</reference>
<dbReference type="EMBL" id="LGTZ01003466">
    <property type="protein sequence ID" value="OJD09650.1"/>
    <property type="molecule type" value="Genomic_DNA"/>
</dbReference>
<keyword evidence="2" id="KW-1185">Reference proteome</keyword>
<accession>A0A1J9P1E0</accession>
<evidence type="ECO:0000313" key="1">
    <source>
        <dbReference type="EMBL" id="OJD09650.1"/>
    </source>
</evidence>
<dbReference type="VEuPathDB" id="FungiDB:ACJ73_10167"/>
<sequence>MLIRMMMMEYMERQDRRMEALMQKLGDNSASLSHEPVHEFRKDAKIKLEGKHAVILDGINYLEWKSSILADAHLIQAKDILIKEETVPPTTVSLDIELWNRKNELLYTRIFQSLNATVRDSLGPLDDTYMAATILKDLARRYAISHAEERLQTTKKMRDLRLKNNDFYTCLANFRNLKTKLVSLGENWTEGTYHDLFILGLGDWQQEFIRMKLDEFYATKQGSIQNLNLNDLMDQLATRATVTVTGAVTTNVQPEERQCHYCEQIGHLVKYFWFKNPSLAGAD</sequence>
<dbReference type="Proteomes" id="UP000242791">
    <property type="component" value="Unassembled WGS sequence"/>
</dbReference>
<organism evidence="1 2">
    <name type="scientific">Blastomyces percursus</name>
    <dbReference type="NCBI Taxonomy" id="1658174"/>
    <lineage>
        <taxon>Eukaryota</taxon>
        <taxon>Fungi</taxon>
        <taxon>Dikarya</taxon>
        <taxon>Ascomycota</taxon>
        <taxon>Pezizomycotina</taxon>
        <taxon>Eurotiomycetes</taxon>
        <taxon>Eurotiomycetidae</taxon>
        <taxon>Onygenales</taxon>
        <taxon>Ajellomycetaceae</taxon>
        <taxon>Blastomyces</taxon>
    </lineage>
</organism>
<gene>
    <name evidence="1" type="ORF">ACJ73_10167</name>
</gene>
<comment type="caution">
    <text evidence="1">The sequence shown here is derived from an EMBL/GenBank/DDBJ whole genome shotgun (WGS) entry which is preliminary data.</text>
</comment>